<dbReference type="PANTHER" id="PTHR11228">
    <property type="entry name" value="RADICAL SAM DOMAIN PROTEIN"/>
    <property type="match status" value="1"/>
</dbReference>
<dbReference type="Pfam" id="PF13186">
    <property type="entry name" value="SPASM"/>
    <property type="match status" value="1"/>
</dbReference>
<keyword evidence="5" id="KW-0408">Iron</keyword>
<dbReference type="Gene3D" id="3.20.20.70">
    <property type="entry name" value="Aldolase class I"/>
    <property type="match status" value="1"/>
</dbReference>
<feature type="domain" description="Radical SAM core" evidence="7">
    <location>
        <begin position="22"/>
        <end position="241"/>
    </location>
</feature>
<comment type="cofactor">
    <cofactor evidence="1">
        <name>[4Fe-4S] cluster</name>
        <dbReference type="ChEBI" id="CHEBI:49883"/>
    </cofactor>
</comment>
<evidence type="ECO:0000256" key="3">
    <source>
        <dbReference type="ARBA" id="ARBA00022691"/>
    </source>
</evidence>
<dbReference type="PANTHER" id="PTHR11228:SF7">
    <property type="entry name" value="PQQA PEPTIDE CYCLASE"/>
    <property type="match status" value="1"/>
</dbReference>
<dbReference type="InterPro" id="IPR013785">
    <property type="entry name" value="Aldolase_TIM"/>
</dbReference>
<proteinExistence type="predicted"/>
<dbReference type="NCBIfam" id="TIGR04085">
    <property type="entry name" value="rSAM_more_4Fe4S"/>
    <property type="match status" value="1"/>
</dbReference>
<evidence type="ECO:0000256" key="2">
    <source>
        <dbReference type="ARBA" id="ARBA00022485"/>
    </source>
</evidence>
<evidence type="ECO:0000256" key="5">
    <source>
        <dbReference type="ARBA" id="ARBA00023004"/>
    </source>
</evidence>
<dbReference type="GO" id="GO:0046872">
    <property type="term" value="F:metal ion binding"/>
    <property type="evidence" value="ECO:0007669"/>
    <property type="project" value="UniProtKB-KW"/>
</dbReference>
<keyword evidence="4" id="KW-0479">Metal-binding</keyword>
<dbReference type="InterPro" id="IPR007197">
    <property type="entry name" value="rSAM"/>
</dbReference>
<dbReference type="SUPFAM" id="SSF102114">
    <property type="entry name" value="Radical SAM enzymes"/>
    <property type="match status" value="1"/>
</dbReference>
<dbReference type="CDD" id="cd01335">
    <property type="entry name" value="Radical_SAM"/>
    <property type="match status" value="1"/>
</dbReference>
<dbReference type="SFLD" id="SFLDG01387">
    <property type="entry name" value="BtrN-like_SPASM_domain_contain"/>
    <property type="match status" value="1"/>
</dbReference>
<reference evidence="8 9" key="1">
    <citation type="submission" date="2016-05" db="EMBL/GenBank/DDBJ databases">
        <title>Microbial solvent formation.</title>
        <authorList>
            <person name="Poehlein A."/>
            <person name="Montoya Solano J.D."/>
            <person name="Flitsch S."/>
            <person name="Krabben P."/>
            <person name="Duerre P."/>
            <person name="Daniel R."/>
        </authorList>
    </citation>
    <scope>NUCLEOTIDE SEQUENCE [LARGE SCALE GENOMIC DNA]</scope>
    <source>
        <strain evidence="8 9">L1-8</strain>
    </source>
</reference>
<gene>
    <name evidence="8" type="primary">moaA_4</name>
    <name evidence="8" type="ORF">CLOSAC_05310</name>
</gene>
<keyword evidence="2" id="KW-0004">4Fe-4S</keyword>
<evidence type="ECO:0000256" key="6">
    <source>
        <dbReference type="ARBA" id="ARBA00023014"/>
    </source>
</evidence>
<keyword evidence="8" id="KW-0456">Lyase</keyword>
<name>A0A1S8NII9_CLOSA</name>
<dbReference type="AlphaFoldDB" id="A0A1S8NII9"/>
<dbReference type="InterPro" id="IPR058240">
    <property type="entry name" value="rSAM_sf"/>
</dbReference>
<dbReference type="GO" id="GO:0051536">
    <property type="term" value="F:iron-sulfur cluster binding"/>
    <property type="evidence" value="ECO:0007669"/>
    <property type="project" value="UniProtKB-KW"/>
</dbReference>
<sequence>MLAEIKPICGNERVKLSDVIPLSTPFSMFVFPTTYCNFKCNYCGYSLGYEKMNQKYDFEPQNMSIDTYSEIIEQIKLFPNKLKMLSLTGQGEPLINKSLPLMVKMAKEANVAERIEIITNASLLTKEMSDGLIEAGLDTLRISLQGLSAEKYKQISNVDIDFDEFMKNIKYFYKNKKSTNLFVKIMDVSLEKGQEEEFYKLMGNCSDRMYIEKMLPAYEGVQMTQNMNVEYDRYGRKHEKRKVCPLPFFMMGIFPNGDVEPCDTIYKPIVIGNIHNESLSDIWNGSKLKEFQKMQLEGKRCMNKRCDSCCAPDDVSHPEDVLDYEAERLLKLWE</sequence>
<dbReference type="Proteomes" id="UP000191154">
    <property type="component" value="Unassembled WGS sequence"/>
</dbReference>
<dbReference type="InterPro" id="IPR034391">
    <property type="entry name" value="AdoMet-like_SPASM_containing"/>
</dbReference>
<dbReference type="GO" id="GO:0061798">
    <property type="term" value="F:GTP 3',8'-cyclase activity"/>
    <property type="evidence" value="ECO:0007669"/>
    <property type="project" value="UniProtKB-EC"/>
</dbReference>
<dbReference type="InterPro" id="IPR023885">
    <property type="entry name" value="4Fe4S-binding_SPASM_dom"/>
</dbReference>
<evidence type="ECO:0000256" key="1">
    <source>
        <dbReference type="ARBA" id="ARBA00001966"/>
    </source>
</evidence>
<dbReference type="InterPro" id="IPR050377">
    <property type="entry name" value="Radical_SAM_PqqE_MftC-like"/>
</dbReference>
<dbReference type="Pfam" id="PF04055">
    <property type="entry name" value="Radical_SAM"/>
    <property type="match status" value="1"/>
</dbReference>
<organism evidence="8 9">
    <name type="scientific">Clostridium saccharobutylicum</name>
    <dbReference type="NCBI Taxonomy" id="169679"/>
    <lineage>
        <taxon>Bacteria</taxon>
        <taxon>Bacillati</taxon>
        <taxon>Bacillota</taxon>
        <taxon>Clostridia</taxon>
        <taxon>Eubacteriales</taxon>
        <taxon>Clostridiaceae</taxon>
        <taxon>Clostridium</taxon>
    </lineage>
</organism>
<dbReference type="EMBL" id="LZYZ01000001">
    <property type="protein sequence ID" value="OOM16260.1"/>
    <property type="molecule type" value="Genomic_DNA"/>
</dbReference>
<dbReference type="SFLD" id="SFLDS00029">
    <property type="entry name" value="Radical_SAM"/>
    <property type="match status" value="1"/>
</dbReference>
<dbReference type="SFLD" id="SFLDG01067">
    <property type="entry name" value="SPASM/twitch_domain_containing"/>
    <property type="match status" value="1"/>
</dbReference>
<evidence type="ECO:0000259" key="7">
    <source>
        <dbReference type="PROSITE" id="PS51918"/>
    </source>
</evidence>
<evidence type="ECO:0000313" key="9">
    <source>
        <dbReference type="Proteomes" id="UP000191154"/>
    </source>
</evidence>
<dbReference type="CDD" id="cd21109">
    <property type="entry name" value="SPASM"/>
    <property type="match status" value="1"/>
</dbReference>
<protein>
    <submittedName>
        <fullName evidence="8">Cyclic pyranopterin monophosphate synthase</fullName>
        <ecNumber evidence="8">4.1.99.22</ecNumber>
    </submittedName>
</protein>
<keyword evidence="6" id="KW-0411">Iron-sulfur</keyword>
<dbReference type="RefSeq" id="WP_077863993.1">
    <property type="nucleotide sequence ID" value="NZ_LZYZ01000001.1"/>
</dbReference>
<comment type="caution">
    <text evidence="8">The sequence shown here is derived from an EMBL/GenBank/DDBJ whole genome shotgun (WGS) entry which is preliminary data.</text>
</comment>
<evidence type="ECO:0000313" key="8">
    <source>
        <dbReference type="EMBL" id="OOM16260.1"/>
    </source>
</evidence>
<dbReference type="EC" id="4.1.99.22" evidence="8"/>
<accession>A0A1S8NII9</accession>
<dbReference type="PROSITE" id="PS51918">
    <property type="entry name" value="RADICAL_SAM"/>
    <property type="match status" value="1"/>
</dbReference>
<evidence type="ECO:0000256" key="4">
    <source>
        <dbReference type="ARBA" id="ARBA00022723"/>
    </source>
</evidence>
<keyword evidence="3" id="KW-0949">S-adenosyl-L-methionine</keyword>